<sequence length="488" mass="53731">MQVTVTGEASVSKVRAVPIYTPLEEVGAFQCSNPVVEWVDAALPATFRNNLHGVPTDTPIYEKNGWTADAHLATAALLHRFDLRASFGKWMDDHVGAQTATGAIPQIIPTPGWSTESGPAWSSSAVLIPWYLYREYGEIATLERYAPMARRYADDLLSHLRDDLWTGRTWGDWLAPGYMVPPEGMTPIGTLMTITALQHTAQILEELEEDASSYRDAAARIGRRYHSQYFDPHSEHYAVEGVGYRQSLNILPLAFGAVPPEWIASVRKIVTDDIELRTAGHLVCGALGARHLVDVLTDAGRDDLALTILTNPTRPGWGQWFSDGERTLLETWDADARSRNHYFLGSVDSWIQQRVGGLRLTQPGWRSFVVAPLKDDRVTSARISHQTPLGRAAVIWERGPGGWQLDVTVPDGASALVNLEGDSLALKPGQHASGSNARRNDEPHHPRGGWILTSTSTWTTVRFVPISADLDAPRTQVRLSSPAGCQRA</sequence>
<name>A0A4Q9KIA9_PROTD</name>
<dbReference type="PANTHER" id="PTHR33307">
    <property type="entry name" value="ALPHA-RHAMNOSIDASE (EUROFUNG)"/>
    <property type="match status" value="1"/>
</dbReference>
<accession>A0A4Q9KIA9</accession>
<evidence type="ECO:0000313" key="9">
    <source>
        <dbReference type="Proteomes" id="UP000291933"/>
    </source>
</evidence>
<dbReference type="OrthoDB" id="9761045at2"/>
<comment type="caution">
    <text evidence="8">The sequence shown here is derived from an EMBL/GenBank/DDBJ whole genome shotgun (WGS) entry which is preliminary data.</text>
</comment>
<evidence type="ECO:0000256" key="4">
    <source>
        <dbReference type="SAM" id="Coils"/>
    </source>
</evidence>
<evidence type="ECO:0000256" key="1">
    <source>
        <dbReference type="ARBA" id="ARBA00001445"/>
    </source>
</evidence>
<evidence type="ECO:0000256" key="5">
    <source>
        <dbReference type="SAM" id="MobiDB-lite"/>
    </source>
</evidence>
<feature type="domain" description="Alpha-L-rhamnosidase six-hairpin glycosidase" evidence="6">
    <location>
        <begin position="25"/>
        <end position="355"/>
    </location>
</feature>
<evidence type="ECO:0000256" key="2">
    <source>
        <dbReference type="ARBA" id="ARBA00012652"/>
    </source>
</evidence>
<dbReference type="Pfam" id="PF17389">
    <property type="entry name" value="Bac_rhamnosid6H"/>
    <property type="match status" value="1"/>
</dbReference>
<dbReference type="EMBL" id="SDMR01000018">
    <property type="protein sequence ID" value="TBT93130.1"/>
    <property type="molecule type" value="Genomic_DNA"/>
</dbReference>
<organism evidence="8 9">
    <name type="scientific">Propioniciclava tarda</name>
    <dbReference type="NCBI Taxonomy" id="433330"/>
    <lineage>
        <taxon>Bacteria</taxon>
        <taxon>Bacillati</taxon>
        <taxon>Actinomycetota</taxon>
        <taxon>Actinomycetes</taxon>
        <taxon>Propionibacteriales</taxon>
        <taxon>Propionibacteriaceae</taxon>
        <taxon>Propioniciclava</taxon>
    </lineage>
</organism>
<dbReference type="AlphaFoldDB" id="A0A4Q9KIA9"/>
<dbReference type="InterPro" id="IPR012341">
    <property type="entry name" value="6hp_glycosidase-like_sf"/>
</dbReference>
<evidence type="ECO:0000256" key="3">
    <source>
        <dbReference type="ARBA" id="ARBA00022801"/>
    </source>
</evidence>
<feature type="region of interest" description="Disordered" evidence="5">
    <location>
        <begin position="427"/>
        <end position="451"/>
    </location>
</feature>
<dbReference type="GO" id="GO:0005975">
    <property type="term" value="P:carbohydrate metabolic process"/>
    <property type="evidence" value="ECO:0007669"/>
    <property type="project" value="InterPro"/>
</dbReference>
<dbReference type="InterPro" id="IPR035396">
    <property type="entry name" value="Bac_rhamnosid6H"/>
</dbReference>
<dbReference type="PANTHER" id="PTHR33307:SF6">
    <property type="entry name" value="ALPHA-RHAMNOSIDASE (EUROFUNG)-RELATED"/>
    <property type="match status" value="1"/>
</dbReference>
<dbReference type="InterPro" id="IPR008928">
    <property type="entry name" value="6-hairpin_glycosidase_sf"/>
</dbReference>
<evidence type="ECO:0000259" key="6">
    <source>
        <dbReference type="Pfam" id="PF17389"/>
    </source>
</evidence>
<dbReference type="Gene3D" id="2.60.420.10">
    <property type="entry name" value="Maltose phosphorylase, domain 3"/>
    <property type="match status" value="1"/>
</dbReference>
<dbReference type="InterPro" id="IPR016007">
    <property type="entry name" value="Alpha_rhamnosid"/>
</dbReference>
<reference evidence="8 9" key="1">
    <citation type="submission" date="2019-01" db="EMBL/GenBank/DDBJ databases">
        <title>Lactibacter flavus gen. nov., sp. nov., a novel bacterium of the family Propionibacteriaceae isolated from raw milk and dairy products.</title>
        <authorList>
            <person name="Huptas C."/>
            <person name="Wenning M."/>
            <person name="Breitenwieser F."/>
            <person name="Doll E."/>
            <person name="Von Neubeck M."/>
            <person name="Busse H.-J."/>
            <person name="Scherer S."/>
        </authorList>
    </citation>
    <scope>NUCLEOTIDE SEQUENCE [LARGE SCALE GENOMIC DNA]</scope>
    <source>
        <strain evidence="8 9">DSM 22130</strain>
    </source>
</reference>
<evidence type="ECO:0000313" key="8">
    <source>
        <dbReference type="EMBL" id="TBT93130.1"/>
    </source>
</evidence>
<dbReference type="GO" id="GO:0030596">
    <property type="term" value="F:alpha-L-rhamnosidase activity"/>
    <property type="evidence" value="ECO:0007669"/>
    <property type="project" value="UniProtKB-EC"/>
</dbReference>
<dbReference type="Pfam" id="PF17390">
    <property type="entry name" value="Bac_rhamnosid_C"/>
    <property type="match status" value="1"/>
</dbReference>
<dbReference type="InterPro" id="IPR035398">
    <property type="entry name" value="Bac_rhamnosid_C"/>
</dbReference>
<gene>
    <name evidence="8" type="ORF">ET996_12390</name>
</gene>
<dbReference type="EC" id="3.2.1.40" evidence="2"/>
<dbReference type="Proteomes" id="UP000291933">
    <property type="component" value="Unassembled WGS sequence"/>
</dbReference>
<keyword evidence="4" id="KW-0175">Coiled coil</keyword>
<comment type="catalytic activity">
    <reaction evidence="1">
        <text>Hydrolysis of terminal non-reducing alpha-L-rhamnose residues in alpha-L-rhamnosides.</text>
        <dbReference type="EC" id="3.2.1.40"/>
    </reaction>
</comment>
<dbReference type="SUPFAM" id="SSF48208">
    <property type="entry name" value="Six-hairpin glycosidases"/>
    <property type="match status" value="1"/>
</dbReference>
<proteinExistence type="predicted"/>
<feature type="domain" description="Alpha-L-rhamnosidase C-terminal" evidence="7">
    <location>
        <begin position="357"/>
        <end position="430"/>
    </location>
</feature>
<protein>
    <recommendedName>
        <fullName evidence="2">alpha-L-rhamnosidase</fullName>
        <ecNumber evidence="2">3.2.1.40</ecNumber>
    </recommendedName>
</protein>
<keyword evidence="3" id="KW-0378">Hydrolase</keyword>
<evidence type="ECO:0000259" key="7">
    <source>
        <dbReference type="Pfam" id="PF17390"/>
    </source>
</evidence>
<dbReference type="Gene3D" id="1.50.10.10">
    <property type="match status" value="1"/>
</dbReference>
<keyword evidence="9" id="KW-1185">Reference proteome</keyword>
<feature type="coiled-coil region" evidence="4">
    <location>
        <begin position="197"/>
        <end position="224"/>
    </location>
</feature>